<dbReference type="GeneID" id="65098451"/>
<proteinExistence type="predicted"/>
<accession>A0A8E7B194</accession>
<evidence type="ECO:0000313" key="2">
    <source>
        <dbReference type="EMBL" id="QVV88547.1"/>
    </source>
</evidence>
<dbReference type="AlphaFoldDB" id="A0A8E7B194"/>
<organism evidence="2 3">
    <name type="scientific">Methanospirillum purgamenti</name>
    <dbReference type="NCBI Taxonomy" id="2834276"/>
    <lineage>
        <taxon>Archaea</taxon>
        <taxon>Methanobacteriati</taxon>
        <taxon>Methanobacteriota</taxon>
        <taxon>Stenosarchaea group</taxon>
        <taxon>Methanomicrobia</taxon>
        <taxon>Methanomicrobiales</taxon>
        <taxon>Methanospirillaceae</taxon>
        <taxon>Methanospirillum</taxon>
    </lineage>
</organism>
<evidence type="ECO:0000313" key="3">
    <source>
        <dbReference type="Proteomes" id="UP000680656"/>
    </source>
</evidence>
<dbReference type="InterPro" id="IPR002818">
    <property type="entry name" value="DJ-1/PfpI"/>
</dbReference>
<dbReference type="RefSeq" id="WP_214419356.1">
    <property type="nucleotide sequence ID" value="NZ_CP075546.1"/>
</dbReference>
<evidence type="ECO:0000259" key="1">
    <source>
        <dbReference type="Pfam" id="PF01965"/>
    </source>
</evidence>
<reference evidence="2 3" key="1">
    <citation type="submission" date="2021-05" db="EMBL/GenBank/DDBJ databases">
        <title>A novel Methanospirillum isolate from a pyrite-forming mixed culture.</title>
        <authorList>
            <person name="Bunk B."/>
            <person name="Sproer C."/>
            <person name="Spring S."/>
            <person name="Pester M."/>
        </authorList>
    </citation>
    <scope>NUCLEOTIDE SEQUENCE [LARGE SCALE GENOMIC DNA]</scope>
    <source>
        <strain evidence="2 3">J.3.6.1-F.2.7.3</strain>
    </source>
</reference>
<dbReference type="Gene3D" id="3.40.50.880">
    <property type="match status" value="1"/>
</dbReference>
<protein>
    <submittedName>
        <fullName evidence="2">DJ-1/PfpI family protein</fullName>
    </submittedName>
</protein>
<dbReference type="EMBL" id="CP075546">
    <property type="protein sequence ID" value="QVV88547.1"/>
    <property type="molecule type" value="Genomic_DNA"/>
</dbReference>
<name>A0A8E7B194_9EURY</name>
<dbReference type="KEGG" id="mrtj:KHC33_14665"/>
<dbReference type="Pfam" id="PF01965">
    <property type="entry name" value="DJ-1_PfpI"/>
    <property type="match status" value="1"/>
</dbReference>
<dbReference type="SUPFAM" id="SSF52317">
    <property type="entry name" value="Class I glutamine amidotransferase-like"/>
    <property type="match status" value="1"/>
</dbReference>
<gene>
    <name evidence="2" type="ORF">KHC33_14665</name>
</gene>
<feature type="domain" description="DJ-1/PfpI" evidence="1">
    <location>
        <begin position="6"/>
        <end position="173"/>
    </location>
</feature>
<dbReference type="Proteomes" id="UP000680656">
    <property type="component" value="Chromosome"/>
</dbReference>
<keyword evidence="3" id="KW-1185">Reference proteome</keyword>
<sequence length="215" mass="24058">MVHYLYLYVLDTMADWEYGYILAELVSGRFCKSDVNYELVLCSNSKEKIRTMGGFILQPEICLTDIQSDKGNVLILPGGDTWLDVAHVDALQCVKDLLKTDLVIAAICGATFGLASVGILNDHKHTSNDLSVLQAVCPDYSGRSLYMENPAVTDGNLITATGLAPVDFALHVFQRLDVMHKDTLKAWYNLYQTRDPKFYHDLINSLDPDSRIQFS</sequence>
<dbReference type="InterPro" id="IPR029062">
    <property type="entry name" value="Class_I_gatase-like"/>
</dbReference>